<dbReference type="KEGG" id="nta:107775189"/>
<evidence type="ECO:0000313" key="2">
    <source>
        <dbReference type="RefSeq" id="XP_016450379.1"/>
    </source>
</evidence>
<reference evidence="2" key="1">
    <citation type="submission" date="2025-08" db="UniProtKB">
        <authorList>
            <consortium name="RefSeq"/>
        </authorList>
    </citation>
    <scope>IDENTIFICATION</scope>
</reference>
<gene>
    <name evidence="2" type="primary">LOC107775189</name>
</gene>
<evidence type="ECO:0008006" key="3">
    <source>
        <dbReference type="Google" id="ProtNLM"/>
    </source>
</evidence>
<name>A0A1S3YE13_TOBAC</name>
<protein>
    <recommendedName>
        <fullName evidence="3">Defensin-like protein 263</fullName>
    </recommendedName>
</protein>
<dbReference type="OrthoDB" id="10420061at2759"/>
<accession>A0A1S3YE13</accession>
<feature type="chain" id="PRO_5010353548" description="Defensin-like protein 263" evidence="1">
    <location>
        <begin position="28"/>
        <end position="104"/>
    </location>
</feature>
<dbReference type="RefSeq" id="XP_016450379.1">
    <property type="nucleotide sequence ID" value="XM_016594893.1"/>
</dbReference>
<organism evidence="2">
    <name type="scientific">Nicotiana tabacum</name>
    <name type="common">Common tobacco</name>
    <dbReference type="NCBI Taxonomy" id="4097"/>
    <lineage>
        <taxon>Eukaryota</taxon>
        <taxon>Viridiplantae</taxon>
        <taxon>Streptophyta</taxon>
        <taxon>Embryophyta</taxon>
        <taxon>Tracheophyta</taxon>
        <taxon>Spermatophyta</taxon>
        <taxon>Magnoliopsida</taxon>
        <taxon>eudicotyledons</taxon>
        <taxon>Gunneridae</taxon>
        <taxon>Pentapetalae</taxon>
        <taxon>asterids</taxon>
        <taxon>lamiids</taxon>
        <taxon>Solanales</taxon>
        <taxon>Solanaceae</taxon>
        <taxon>Nicotianoideae</taxon>
        <taxon>Nicotianeae</taxon>
        <taxon>Nicotiana</taxon>
    </lineage>
</organism>
<dbReference type="OMA" id="QCIANCL"/>
<keyword evidence="1" id="KW-0732">Signal</keyword>
<evidence type="ECO:0000256" key="1">
    <source>
        <dbReference type="SAM" id="SignalP"/>
    </source>
</evidence>
<proteinExistence type="predicted"/>
<dbReference type="PaxDb" id="4097-A0A1S3YE13"/>
<sequence length="104" mass="11150">MEKASSILFSLIILFSLLGSPSHMALGKYQRCQTVKDCNPATCKFGILNCIEGVCLCDIGKTYLANDGIIRKNGSCKQDSDCKNKCPPQCIANCLAGVCFCTGC</sequence>
<feature type="signal peptide" evidence="1">
    <location>
        <begin position="1"/>
        <end position="27"/>
    </location>
</feature>
<dbReference type="AlphaFoldDB" id="A0A1S3YE13"/>